<evidence type="ECO:0000313" key="1">
    <source>
        <dbReference type="EMBL" id="TMS58053.1"/>
    </source>
</evidence>
<comment type="caution">
    <text evidence="1">The sequence shown here is derived from an EMBL/GenBank/DDBJ whole genome shotgun (WGS) entry which is preliminary data.</text>
</comment>
<sequence length="355" mass="37672">MKKTLFALACGSLLATSAFAQSSVTLYGIADVSIRYSSNTNDSNSSVIRMTDGAISQSRWGIKGSEDLGGGLKGVFRLENGFSLDNGSNNSSSSFFNRMAYVGLEGNFGAVTLGRQHSAIHDFLLDFDPLTVGNYEENAYYVGMYPIRVNNQIKYAGSFGGLNVIAGYGFGEQAGNATAGRYMGTMVTYKAGPFGFGGAYQQSRGGGNAGSAVTLGGTDSDKLTNWAVGATYTVGALKAAAGYQDHRMKESIGGTFKTNVWYAGLTYNVTPALALTGAGYYSRPKDEVPGLADQKGKRYTLVALAEYSLSKRTQVYGTVDYTNVKDLALGDLNNAGKTSLDKNRTNVGIGIRHIF</sequence>
<dbReference type="EMBL" id="AKCV02000016">
    <property type="protein sequence ID" value="TMS58053.1"/>
    <property type="molecule type" value="Genomic_DNA"/>
</dbReference>
<reference evidence="1" key="1">
    <citation type="submission" date="2019-05" db="EMBL/GenBank/DDBJ databases">
        <title>Revised genome assembly of Burkholderiaceae (previously Ralstonia) sp. PBA.</title>
        <authorList>
            <person name="Gan H.M."/>
        </authorList>
    </citation>
    <scope>NUCLEOTIDE SEQUENCE</scope>
    <source>
        <strain evidence="1">PBA</strain>
    </source>
</reference>
<gene>
    <name evidence="1" type="ORF">MW7_009840</name>
</gene>
<organism evidence="1 2">
    <name type="scientific">Imbroritus primus</name>
    <dbReference type="NCBI Taxonomy" id="3058603"/>
    <lineage>
        <taxon>Bacteria</taxon>
        <taxon>Pseudomonadati</taxon>
        <taxon>Pseudomonadota</taxon>
        <taxon>Betaproteobacteria</taxon>
        <taxon>Burkholderiales</taxon>
        <taxon>Burkholderiaceae</taxon>
        <taxon>Imbroritus</taxon>
    </lineage>
</organism>
<keyword evidence="2" id="KW-1185">Reference proteome</keyword>
<dbReference type="Proteomes" id="UP000004277">
    <property type="component" value="Unassembled WGS sequence"/>
</dbReference>
<name>A0ACD3SPM3_9BURK</name>
<accession>A0ACD3SPM3</accession>
<proteinExistence type="predicted"/>
<evidence type="ECO:0000313" key="2">
    <source>
        <dbReference type="Proteomes" id="UP000004277"/>
    </source>
</evidence>
<protein>
    <submittedName>
        <fullName evidence="1">Porin</fullName>
    </submittedName>
</protein>